<dbReference type="OrthoDB" id="9978908at2"/>
<evidence type="ECO:0000313" key="1">
    <source>
        <dbReference type="EMBL" id="QDG49822.1"/>
    </source>
</evidence>
<accession>A0A4Y6PNF5</accession>
<proteinExistence type="predicted"/>
<sequence>MLALLCALLSGCVETAECNATVSCPDEQVCYEYTCRDTCQTDAECSTAETCAPCIGGAVGGEGKCFGEEQNACIPEEG</sequence>
<accession>A0A5B8Y3P5</accession>
<reference evidence="1 2" key="1">
    <citation type="submission" date="2019-06" db="EMBL/GenBank/DDBJ databases">
        <title>Persicimonas caeni gen. nov., sp. nov., a predatory bacterium isolated from solar saltern.</title>
        <authorList>
            <person name="Wang S."/>
        </authorList>
    </citation>
    <scope>NUCLEOTIDE SEQUENCE [LARGE SCALE GENOMIC DNA]</scope>
    <source>
        <strain evidence="1 2">YN101</strain>
    </source>
</reference>
<keyword evidence="2" id="KW-1185">Reference proteome</keyword>
<gene>
    <name evidence="1" type="ORF">FIV42_03425</name>
</gene>
<dbReference type="AlphaFoldDB" id="A0A4Y6PNF5"/>
<protein>
    <submittedName>
        <fullName evidence="1">Uncharacterized protein</fullName>
    </submittedName>
</protein>
<dbReference type="Proteomes" id="UP000315995">
    <property type="component" value="Chromosome"/>
</dbReference>
<name>A0A4Y6PNF5_PERCE</name>
<dbReference type="EMBL" id="CP041186">
    <property type="protein sequence ID" value="QDG49822.1"/>
    <property type="molecule type" value="Genomic_DNA"/>
</dbReference>
<organism evidence="1 2">
    <name type="scientific">Persicimonas caeni</name>
    <dbReference type="NCBI Taxonomy" id="2292766"/>
    <lineage>
        <taxon>Bacteria</taxon>
        <taxon>Deltaproteobacteria</taxon>
        <taxon>Bradymonadales</taxon>
        <taxon>Bradymonadaceae</taxon>
        <taxon>Persicimonas</taxon>
    </lineage>
</organism>
<evidence type="ECO:0000313" key="2">
    <source>
        <dbReference type="Proteomes" id="UP000315995"/>
    </source>
</evidence>